<reference evidence="18 19" key="1">
    <citation type="submission" date="2019-11" db="EMBL/GenBank/DDBJ databases">
        <title>P. haliotis isolates from Z. marina roots.</title>
        <authorList>
            <person name="Cohen M."/>
            <person name="Jospin G."/>
            <person name="Eisen J.A."/>
            <person name="Coil D.A."/>
        </authorList>
    </citation>
    <scope>NUCLEOTIDE SEQUENCE [LARGE SCALE GENOMIC DNA]</scope>
    <source>
        <strain evidence="18 19">UCD-MCMsp1aY</strain>
    </source>
</reference>
<evidence type="ECO:0000256" key="11">
    <source>
        <dbReference type="ARBA" id="ARBA00023053"/>
    </source>
</evidence>
<comment type="catalytic activity">
    <reaction evidence="15 16 17">
        <text>oxaloacetate + 2 Na(+)(in) + H(+) = pyruvate + 2 Na(+)(out) + CO2</text>
        <dbReference type="Rhea" id="RHEA:57724"/>
        <dbReference type="ChEBI" id="CHEBI:15361"/>
        <dbReference type="ChEBI" id="CHEBI:15378"/>
        <dbReference type="ChEBI" id="CHEBI:16452"/>
        <dbReference type="ChEBI" id="CHEBI:16526"/>
        <dbReference type="ChEBI" id="CHEBI:29101"/>
        <dbReference type="EC" id="7.2.4.2"/>
    </reaction>
</comment>
<accession>A0A6N8FDS3</accession>
<proteinExistence type="inferred from homology"/>
<comment type="caution">
    <text evidence="18">The sequence shown here is derived from an EMBL/GenBank/DDBJ whole genome shotgun (WGS) entry which is preliminary data.</text>
</comment>
<sequence length="78" mass="8430">MMSVSELLYEAAILMVVGMVVVFIFLTLLIFATKLLSKFAGQEEAPVNNPVQPSNLNAPAPVIAAISAAIHQYKQNNK</sequence>
<evidence type="ECO:0000256" key="13">
    <source>
        <dbReference type="ARBA" id="ARBA00023136"/>
    </source>
</evidence>
<evidence type="ECO:0000313" key="19">
    <source>
        <dbReference type="Proteomes" id="UP000439994"/>
    </source>
</evidence>
<evidence type="ECO:0000256" key="15">
    <source>
        <dbReference type="ARBA" id="ARBA00048176"/>
    </source>
</evidence>
<evidence type="ECO:0000256" key="12">
    <source>
        <dbReference type="ARBA" id="ARBA00023065"/>
    </source>
</evidence>
<organism evidence="18 19">
    <name type="scientific">Psychrosphaera haliotis</name>
    <dbReference type="NCBI Taxonomy" id="555083"/>
    <lineage>
        <taxon>Bacteria</taxon>
        <taxon>Pseudomonadati</taxon>
        <taxon>Pseudomonadota</taxon>
        <taxon>Gammaproteobacteria</taxon>
        <taxon>Alteromonadales</taxon>
        <taxon>Pseudoalteromonadaceae</taxon>
        <taxon>Psychrosphaera</taxon>
    </lineage>
</organism>
<dbReference type="GO" id="GO:0015451">
    <property type="term" value="F:decarboxylation-driven active transmembrane transporter activity"/>
    <property type="evidence" value="ECO:0007669"/>
    <property type="project" value="UniProtKB-EC"/>
</dbReference>
<dbReference type="AlphaFoldDB" id="A0A6N8FDS3"/>
<evidence type="ECO:0000256" key="17">
    <source>
        <dbReference type="RuleBase" id="RU004278"/>
    </source>
</evidence>
<evidence type="ECO:0000256" key="14">
    <source>
        <dbReference type="ARBA" id="ARBA00023201"/>
    </source>
</evidence>
<dbReference type="InterPro" id="IPR005899">
    <property type="entry name" value="Na_pump_deCOase"/>
</dbReference>
<dbReference type="GO" id="GO:0036376">
    <property type="term" value="P:sodium ion export across plasma membrane"/>
    <property type="evidence" value="ECO:0007669"/>
    <property type="project" value="InterPro"/>
</dbReference>
<keyword evidence="19" id="KW-1185">Reference proteome</keyword>
<keyword evidence="6 16" id="KW-0813">Transport</keyword>
<keyword evidence="10 16" id="KW-1133">Transmembrane helix</keyword>
<keyword evidence="13 16" id="KW-0472">Membrane</keyword>
<evidence type="ECO:0000256" key="4">
    <source>
        <dbReference type="ARBA" id="ARBA00005844"/>
    </source>
</evidence>
<comment type="function">
    <text evidence="2 16 17">Catalyzes the decarboxylation of oxaloacetate coupled to Na(+) translocation.</text>
</comment>
<keyword evidence="9 16" id="KW-1278">Translocase</keyword>
<feature type="transmembrane region" description="Helical" evidence="16 17">
    <location>
        <begin position="12"/>
        <end position="32"/>
    </location>
</feature>
<dbReference type="GO" id="GO:0008948">
    <property type="term" value="F:oxaloacetate decarboxylase activity"/>
    <property type="evidence" value="ECO:0007669"/>
    <property type="project" value="UniProtKB-UniRule"/>
</dbReference>
<dbReference type="EC" id="7.2.4.2" evidence="16"/>
<keyword evidence="14 16" id="KW-0739">Sodium transport</keyword>
<evidence type="ECO:0000256" key="1">
    <source>
        <dbReference type="ARBA" id="ARBA00001959"/>
    </source>
</evidence>
<keyword evidence="11 16" id="KW-0915">Sodium</keyword>
<evidence type="ECO:0000256" key="8">
    <source>
        <dbReference type="ARBA" id="ARBA00022692"/>
    </source>
</evidence>
<keyword evidence="8 16" id="KW-0812">Transmembrane</keyword>
<evidence type="ECO:0000313" key="18">
    <source>
        <dbReference type="EMBL" id="MUH73120.1"/>
    </source>
</evidence>
<evidence type="ECO:0000256" key="9">
    <source>
        <dbReference type="ARBA" id="ARBA00022967"/>
    </source>
</evidence>
<comment type="subunit">
    <text evidence="5 16">Heterotrimer of an alpha, a beta and a gamma subunit.</text>
</comment>
<evidence type="ECO:0000256" key="16">
    <source>
        <dbReference type="HAMAP-Rule" id="MF_00404"/>
    </source>
</evidence>
<evidence type="ECO:0000256" key="7">
    <source>
        <dbReference type="ARBA" id="ARBA00022475"/>
    </source>
</evidence>
<dbReference type="EMBL" id="WOCD01000005">
    <property type="protein sequence ID" value="MUH73120.1"/>
    <property type="molecule type" value="Genomic_DNA"/>
</dbReference>
<gene>
    <name evidence="16" type="primary">oadG</name>
    <name evidence="18" type="ORF">GNP35_11890</name>
</gene>
<evidence type="ECO:0000256" key="10">
    <source>
        <dbReference type="ARBA" id="ARBA00022989"/>
    </source>
</evidence>
<comment type="similarity">
    <text evidence="4 16 17">Belongs to the OadG family.</text>
</comment>
<dbReference type="GO" id="GO:0015081">
    <property type="term" value="F:sodium ion transmembrane transporter activity"/>
    <property type="evidence" value="ECO:0007669"/>
    <property type="project" value="UniProtKB-UniRule"/>
</dbReference>
<keyword evidence="7 16" id="KW-1003">Cell membrane</keyword>
<dbReference type="HAMAP" id="MF_00404">
    <property type="entry name" value="OadG"/>
    <property type="match status" value="1"/>
</dbReference>
<keyword evidence="12 16" id="KW-0406">Ion transport</keyword>
<name>A0A6N8FDS3_9GAMM</name>
<dbReference type="Pfam" id="PF04277">
    <property type="entry name" value="OAD_gamma"/>
    <property type="match status" value="1"/>
</dbReference>
<evidence type="ECO:0000256" key="5">
    <source>
        <dbReference type="ARBA" id="ARBA00011869"/>
    </source>
</evidence>
<dbReference type="NCBIfam" id="TIGR01195">
    <property type="entry name" value="oadG_fam"/>
    <property type="match status" value="1"/>
</dbReference>
<evidence type="ECO:0000256" key="2">
    <source>
        <dbReference type="ARBA" id="ARBA00003002"/>
    </source>
</evidence>
<comment type="cofactor">
    <cofactor evidence="1 16 17">
        <name>Na(+)</name>
        <dbReference type="ChEBI" id="CHEBI:29101"/>
    </cofactor>
</comment>
<comment type="subcellular location">
    <subcellularLocation>
        <location evidence="3 16 17">Cell membrane</location>
        <topology evidence="3 16 17">Single-pass membrane protein</topology>
    </subcellularLocation>
</comment>
<evidence type="ECO:0000256" key="6">
    <source>
        <dbReference type="ARBA" id="ARBA00022448"/>
    </source>
</evidence>
<dbReference type="Proteomes" id="UP000439994">
    <property type="component" value="Unassembled WGS sequence"/>
</dbReference>
<dbReference type="InterPro" id="IPR023424">
    <property type="entry name" value="OadG"/>
</dbReference>
<evidence type="ECO:0000256" key="3">
    <source>
        <dbReference type="ARBA" id="ARBA00004162"/>
    </source>
</evidence>
<protein>
    <recommendedName>
        <fullName evidence="16">Probable oxaloacetate decarboxylase gamma chain</fullName>
        <ecNumber evidence="16">7.2.4.2</ecNumber>
    </recommendedName>
</protein>
<dbReference type="GO" id="GO:0005886">
    <property type="term" value="C:plasma membrane"/>
    <property type="evidence" value="ECO:0007669"/>
    <property type="project" value="UniProtKB-SubCell"/>
</dbReference>